<dbReference type="InterPro" id="IPR023198">
    <property type="entry name" value="PGP-like_dom2"/>
</dbReference>
<dbReference type="PANTHER" id="PTHR43434:SF26">
    <property type="entry name" value="PYROPHOSPHATASE PPAX"/>
    <property type="match status" value="1"/>
</dbReference>
<evidence type="ECO:0000313" key="2">
    <source>
        <dbReference type="Proteomes" id="UP000274772"/>
    </source>
</evidence>
<dbReference type="SFLD" id="SFLDG01129">
    <property type="entry name" value="C1.5:_HAD__Beta-PGM__Phosphata"/>
    <property type="match status" value="1"/>
</dbReference>
<name>A0ABM7FS58_9STAP</name>
<dbReference type="SUPFAM" id="SSF56784">
    <property type="entry name" value="HAD-like"/>
    <property type="match status" value="1"/>
</dbReference>
<organism evidence="1 2">
    <name type="scientific">Staphylococcus caprae</name>
    <dbReference type="NCBI Taxonomy" id="29380"/>
    <lineage>
        <taxon>Bacteria</taxon>
        <taxon>Bacillati</taxon>
        <taxon>Bacillota</taxon>
        <taxon>Bacilli</taxon>
        <taxon>Bacillales</taxon>
        <taxon>Staphylococcaceae</taxon>
        <taxon>Staphylococcus</taxon>
    </lineage>
</organism>
<dbReference type="EMBL" id="AP018586">
    <property type="protein sequence ID" value="BBD93616.1"/>
    <property type="molecule type" value="Genomic_DNA"/>
</dbReference>
<dbReference type="GO" id="GO:0016787">
    <property type="term" value="F:hydrolase activity"/>
    <property type="evidence" value="ECO:0007669"/>
    <property type="project" value="UniProtKB-KW"/>
</dbReference>
<dbReference type="NCBIfam" id="TIGR01549">
    <property type="entry name" value="HAD-SF-IA-v1"/>
    <property type="match status" value="1"/>
</dbReference>
<accession>A0ABM7FS58</accession>
<dbReference type="RefSeq" id="WP_002445065.1">
    <property type="nucleotide sequence ID" value="NZ_AP018585.1"/>
</dbReference>
<dbReference type="GeneID" id="58052274"/>
<dbReference type="Pfam" id="PF13419">
    <property type="entry name" value="HAD_2"/>
    <property type="match status" value="1"/>
</dbReference>
<sequence length="211" mass="24228">MYKNLIFDFDGTIADSKQCSVVATQKTFRDKGITEPTVKDIEYYMGIPIERSFRLMSPTPLDDLQLEEIITTFRKNYKDIEASYLQLYKGMSKQLSMLAEDKRLFVVSSKKTDVLIRNLEILKIDHLFTEVIGSDKVDNYKPAPDGINYILNKYRLNNKETIYIGDAIFDMQMANSANVSSCAVTWGTHSEDELKSEDPTFIINNVTELNF</sequence>
<dbReference type="PANTHER" id="PTHR43434">
    <property type="entry name" value="PHOSPHOGLYCOLATE PHOSPHATASE"/>
    <property type="match status" value="1"/>
</dbReference>
<dbReference type="Gene3D" id="1.10.150.240">
    <property type="entry name" value="Putative phosphatase, domain 2"/>
    <property type="match status" value="1"/>
</dbReference>
<dbReference type="InterPro" id="IPR023214">
    <property type="entry name" value="HAD_sf"/>
</dbReference>
<reference evidence="1 2" key="1">
    <citation type="submission" date="2018-05" db="EMBL/GenBank/DDBJ databases">
        <title>Complete genome sequencing of three human clinical isolates of Staphylococcus caprae reveals virulence factors similar to those of S. epidermidis and S. capitis.</title>
        <authorList>
            <person name="Watanabe S."/>
            <person name="Cui L."/>
        </authorList>
    </citation>
    <scope>NUCLEOTIDE SEQUENCE [LARGE SCALE GENOMIC DNA]</scope>
    <source>
        <strain evidence="1 2">JMUB590</strain>
    </source>
</reference>
<proteinExistence type="predicted"/>
<evidence type="ECO:0000313" key="1">
    <source>
        <dbReference type="EMBL" id="BBD93616.1"/>
    </source>
</evidence>
<dbReference type="Proteomes" id="UP000274772">
    <property type="component" value="Chromosome"/>
</dbReference>
<dbReference type="InterPro" id="IPR050155">
    <property type="entry name" value="HAD-like_hydrolase_sf"/>
</dbReference>
<dbReference type="InterPro" id="IPR006439">
    <property type="entry name" value="HAD-SF_hydro_IA"/>
</dbReference>
<dbReference type="Gene3D" id="3.40.50.1000">
    <property type="entry name" value="HAD superfamily/HAD-like"/>
    <property type="match status" value="1"/>
</dbReference>
<keyword evidence="2" id="KW-1185">Reference proteome</keyword>
<protein>
    <submittedName>
        <fullName evidence="1">HAD hydrolase, family IA, variant 1</fullName>
    </submittedName>
</protein>
<dbReference type="SFLD" id="SFLDG01135">
    <property type="entry name" value="C1.5.6:_HAD__Beta-PGM__Phospha"/>
    <property type="match status" value="1"/>
</dbReference>
<dbReference type="InterPro" id="IPR041492">
    <property type="entry name" value="HAD_2"/>
</dbReference>
<gene>
    <name evidence="1" type="ORF">JMUB590_2579</name>
</gene>
<dbReference type="SFLD" id="SFLDS00003">
    <property type="entry name" value="Haloacid_Dehalogenase"/>
    <property type="match status" value="1"/>
</dbReference>
<keyword evidence="1" id="KW-0378">Hydrolase</keyword>
<dbReference type="InterPro" id="IPR036412">
    <property type="entry name" value="HAD-like_sf"/>
</dbReference>